<keyword evidence="2 3" id="KW-0378">Hydrolase</keyword>
<dbReference type="InterPro" id="IPR040170">
    <property type="entry name" value="Cytosol_ACT"/>
</dbReference>
<dbReference type="GO" id="GO:0006637">
    <property type="term" value="P:acyl-CoA metabolic process"/>
    <property type="evidence" value="ECO:0007669"/>
    <property type="project" value="TreeGrafter"/>
</dbReference>
<dbReference type="RefSeq" id="WP_160131653.1">
    <property type="nucleotide sequence ID" value="NZ_CP019288.1"/>
</dbReference>
<dbReference type="PROSITE" id="PS51770">
    <property type="entry name" value="HOTDOG_ACOT"/>
    <property type="match status" value="1"/>
</dbReference>
<evidence type="ECO:0000313" key="6">
    <source>
        <dbReference type="Proteomes" id="UP000464657"/>
    </source>
</evidence>
<dbReference type="KEGG" id="kan:IMCC3317_45550"/>
<dbReference type="PANTHER" id="PTHR11049">
    <property type="entry name" value="ACYL COENZYME A THIOESTER HYDROLASE"/>
    <property type="match status" value="1"/>
</dbReference>
<accession>A0A7L4ZR18</accession>
<dbReference type="GO" id="GO:0005829">
    <property type="term" value="C:cytosol"/>
    <property type="evidence" value="ECO:0007669"/>
    <property type="project" value="TreeGrafter"/>
</dbReference>
<gene>
    <name evidence="5" type="ORF">IMCC3317_45550</name>
</gene>
<dbReference type="Proteomes" id="UP000464657">
    <property type="component" value="Chromosome"/>
</dbReference>
<dbReference type="Gene3D" id="3.10.129.10">
    <property type="entry name" value="Hotdog Thioesterase"/>
    <property type="match status" value="1"/>
</dbReference>
<sequence length="133" mass="14895">MDTDTLARIESSETHIFKAVFPNTTNHYDTLFGGTALQLMDEASFICATRFSRKKVVTVSTDKIDFTEPIPQGTLIELVAKVITVGNTSCVVQVDIFRENMYKDGRKKAVTGFFTFVAIDDEKKPVKIMYSTP</sequence>
<name>A0A7L4ZR18_9FLAO</name>
<dbReference type="InterPro" id="IPR033120">
    <property type="entry name" value="HOTDOG_ACOT"/>
</dbReference>
<keyword evidence="6" id="KW-1185">Reference proteome</keyword>
<comment type="similarity">
    <text evidence="1">Belongs to the acyl coenzyme A hydrolase family.</text>
</comment>
<dbReference type="EC" id="3.1.2.-" evidence="5"/>
<evidence type="ECO:0000256" key="2">
    <source>
        <dbReference type="ARBA" id="ARBA00022801"/>
    </source>
</evidence>
<feature type="domain" description="HotDog ACOT-type" evidence="4">
    <location>
        <begin position="10"/>
        <end position="122"/>
    </location>
</feature>
<evidence type="ECO:0000259" key="4">
    <source>
        <dbReference type="PROSITE" id="PS51770"/>
    </source>
</evidence>
<dbReference type="SUPFAM" id="SSF54637">
    <property type="entry name" value="Thioesterase/thiol ester dehydrase-isomerase"/>
    <property type="match status" value="1"/>
</dbReference>
<dbReference type="InterPro" id="IPR029069">
    <property type="entry name" value="HotDog_dom_sf"/>
</dbReference>
<dbReference type="AlphaFoldDB" id="A0A7L4ZR18"/>
<dbReference type="OrthoDB" id="9791628at2"/>
<dbReference type="PANTHER" id="PTHR11049:SF24">
    <property type="entry name" value="CYTOSOLIC ACYL COENZYME A THIOESTER HYDROLASE"/>
    <property type="match status" value="1"/>
</dbReference>
<protein>
    <submittedName>
        <fullName evidence="5">Putative acyl-CoA thioester hydrolase</fullName>
        <ecNumber evidence="5">3.1.2.-</ecNumber>
    </submittedName>
</protein>
<dbReference type="EMBL" id="CP019288">
    <property type="protein sequence ID" value="QHI39153.1"/>
    <property type="molecule type" value="Genomic_DNA"/>
</dbReference>
<dbReference type="GO" id="GO:0052816">
    <property type="term" value="F:long-chain fatty acyl-CoA hydrolase activity"/>
    <property type="evidence" value="ECO:0007669"/>
    <property type="project" value="TreeGrafter"/>
</dbReference>
<proteinExistence type="inferred from homology"/>
<organism evidence="5 6">
    <name type="scientific">Kordia antarctica</name>
    <dbReference type="NCBI Taxonomy" id="1218801"/>
    <lineage>
        <taxon>Bacteria</taxon>
        <taxon>Pseudomonadati</taxon>
        <taxon>Bacteroidota</taxon>
        <taxon>Flavobacteriia</taxon>
        <taxon>Flavobacteriales</taxon>
        <taxon>Flavobacteriaceae</taxon>
        <taxon>Kordia</taxon>
    </lineage>
</organism>
<evidence type="ECO:0000313" key="5">
    <source>
        <dbReference type="EMBL" id="QHI39153.1"/>
    </source>
</evidence>
<dbReference type="GO" id="GO:0009062">
    <property type="term" value="P:fatty acid catabolic process"/>
    <property type="evidence" value="ECO:0007669"/>
    <property type="project" value="TreeGrafter"/>
</dbReference>
<evidence type="ECO:0000256" key="3">
    <source>
        <dbReference type="PROSITE-ProRule" id="PRU01106"/>
    </source>
</evidence>
<reference evidence="5 6" key="1">
    <citation type="journal article" date="2013" name="Int. J. Syst. Evol. Microbiol.">
        <title>Kordia antarctica sp. nov., isolated from Antarctic seawater.</title>
        <authorList>
            <person name="Baek K."/>
            <person name="Choi A."/>
            <person name="Kang I."/>
            <person name="Lee K."/>
            <person name="Cho J.C."/>
        </authorList>
    </citation>
    <scope>NUCLEOTIDE SEQUENCE [LARGE SCALE GENOMIC DNA]</scope>
    <source>
        <strain evidence="5 6">IMCC3317</strain>
    </source>
</reference>
<evidence type="ECO:0000256" key="1">
    <source>
        <dbReference type="ARBA" id="ARBA00010458"/>
    </source>
</evidence>
<dbReference type="Pfam" id="PF03061">
    <property type="entry name" value="4HBT"/>
    <property type="match status" value="1"/>
</dbReference>
<dbReference type="CDD" id="cd03442">
    <property type="entry name" value="BFIT_BACH"/>
    <property type="match status" value="1"/>
</dbReference>
<dbReference type="InterPro" id="IPR006683">
    <property type="entry name" value="Thioestr_dom"/>
</dbReference>